<keyword evidence="3 5" id="KW-0456">Lyase</keyword>
<keyword evidence="9" id="KW-1185">Reference proteome</keyword>
<comment type="similarity">
    <text evidence="2 5">Belongs to the nitrile hydratase subunit beta family.</text>
</comment>
<dbReference type="Gene3D" id="2.30.30.50">
    <property type="match status" value="1"/>
</dbReference>
<name>A0A8J7WD98_9RHOB</name>
<organism evidence="8 9">
    <name type="scientific">Thetidibacter halocola</name>
    <dbReference type="NCBI Taxonomy" id="2827239"/>
    <lineage>
        <taxon>Bacteria</taxon>
        <taxon>Pseudomonadati</taxon>
        <taxon>Pseudomonadota</taxon>
        <taxon>Alphaproteobacteria</taxon>
        <taxon>Rhodobacterales</taxon>
        <taxon>Roseobacteraceae</taxon>
        <taxon>Thetidibacter</taxon>
    </lineage>
</organism>
<evidence type="ECO:0000256" key="2">
    <source>
        <dbReference type="ARBA" id="ARBA00009098"/>
    </source>
</evidence>
<evidence type="ECO:0000313" key="9">
    <source>
        <dbReference type="Proteomes" id="UP000681356"/>
    </source>
</evidence>
<evidence type="ECO:0000256" key="4">
    <source>
        <dbReference type="ARBA" id="ARBA00044877"/>
    </source>
</evidence>
<comment type="catalytic activity">
    <reaction evidence="4 5">
        <text>an aliphatic primary amide = an aliphatic nitrile + H2O</text>
        <dbReference type="Rhea" id="RHEA:12673"/>
        <dbReference type="ChEBI" id="CHEBI:15377"/>
        <dbReference type="ChEBI" id="CHEBI:65285"/>
        <dbReference type="ChEBI" id="CHEBI:80291"/>
        <dbReference type="EC" id="4.2.1.84"/>
    </reaction>
</comment>
<dbReference type="Pfam" id="PF02211">
    <property type="entry name" value="NHase_beta_C"/>
    <property type="match status" value="1"/>
</dbReference>
<dbReference type="SUPFAM" id="SSF50090">
    <property type="entry name" value="Electron transport accessory proteins"/>
    <property type="match status" value="1"/>
</dbReference>
<dbReference type="EC" id="4.2.1.84" evidence="5"/>
<dbReference type="InterPro" id="IPR042262">
    <property type="entry name" value="CN_hydtase_beta_C"/>
</dbReference>
<evidence type="ECO:0000256" key="5">
    <source>
        <dbReference type="PIRNR" id="PIRNR001427"/>
    </source>
</evidence>
<proteinExistence type="inferred from homology"/>
<evidence type="ECO:0000259" key="6">
    <source>
        <dbReference type="Pfam" id="PF02211"/>
    </source>
</evidence>
<accession>A0A8J7WD98</accession>
<dbReference type="PIRSF" id="PIRSF001427">
    <property type="entry name" value="NHase_beta"/>
    <property type="match status" value="1"/>
</dbReference>
<dbReference type="InterPro" id="IPR003168">
    <property type="entry name" value="Nitrile_hydratase_bsu"/>
</dbReference>
<dbReference type="InterPro" id="IPR008990">
    <property type="entry name" value="Elect_transpt_acc-like_dom_sf"/>
</dbReference>
<dbReference type="Proteomes" id="UP000681356">
    <property type="component" value="Unassembled WGS sequence"/>
</dbReference>
<comment type="caution">
    <text evidence="8">The sequence shown here is derived from an EMBL/GenBank/DDBJ whole genome shotgun (WGS) entry which is preliminary data.</text>
</comment>
<dbReference type="AlphaFoldDB" id="A0A8J7WD98"/>
<evidence type="ECO:0000259" key="7">
    <source>
        <dbReference type="Pfam" id="PF21006"/>
    </source>
</evidence>
<feature type="domain" description="Nitrile hydratase beta subunit" evidence="6">
    <location>
        <begin position="129"/>
        <end position="223"/>
    </location>
</feature>
<sequence length="225" mass="24040">MTRVHDMGGRFGDGPVRPDPEDAPVFAEDWHGRALAVTLAAGALGQWTLDRSRHARECLSPKDYTAFSYYEKWLGGLAALLVEQGVVTRDELAGRAEPAPSPLSGRRLPVAAVPRVLASGGPTGRDGPTPRFAVGDRVRAMRPARNVAVPGGHTRLPAYAAGAVGEVVLLHGCHVFPDTNAHDMGEAPEPLYTVRFDAGELWGAPERAGDTVSCDLWESYLEPVA</sequence>
<dbReference type="Gene3D" id="1.10.472.20">
    <property type="entry name" value="Nitrile hydratase, beta subunit"/>
    <property type="match status" value="1"/>
</dbReference>
<feature type="domain" description="Nitrile hydratase beta subunit-like N-terminal" evidence="7">
    <location>
        <begin position="1"/>
        <end position="98"/>
    </location>
</feature>
<evidence type="ECO:0000256" key="1">
    <source>
        <dbReference type="ARBA" id="ARBA00004042"/>
    </source>
</evidence>
<evidence type="ECO:0000313" key="8">
    <source>
        <dbReference type="EMBL" id="MBS0123221.1"/>
    </source>
</evidence>
<protein>
    <recommendedName>
        <fullName evidence="5">Nitrile hydratase subunit beta</fullName>
        <shortName evidence="5">NHase</shortName>
        <ecNumber evidence="5">4.2.1.84</ecNumber>
    </recommendedName>
</protein>
<dbReference type="Pfam" id="PF21006">
    <property type="entry name" value="NHase_beta_N"/>
    <property type="match status" value="1"/>
</dbReference>
<dbReference type="RefSeq" id="WP_212535172.1">
    <property type="nucleotide sequence ID" value="NZ_JAGTUU010000001.1"/>
</dbReference>
<dbReference type="EMBL" id="JAGTUU010000001">
    <property type="protein sequence ID" value="MBS0123221.1"/>
    <property type="molecule type" value="Genomic_DNA"/>
</dbReference>
<dbReference type="GO" id="GO:0046914">
    <property type="term" value="F:transition metal ion binding"/>
    <property type="evidence" value="ECO:0007669"/>
    <property type="project" value="InterPro"/>
</dbReference>
<comment type="function">
    <text evidence="1 5">NHase catalyzes the hydration of various nitrile compounds to the corresponding amides.</text>
</comment>
<reference evidence="8" key="1">
    <citation type="submission" date="2021-04" db="EMBL/GenBank/DDBJ databases">
        <authorList>
            <person name="Yoon J."/>
        </authorList>
    </citation>
    <scope>NUCLEOTIDE SEQUENCE</scope>
    <source>
        <strain evidence="8">KMU-90</strain>
    </source>
</reference>
<dbReference type="GO" id="GO:0018822">
    <property type="term" value="F:nitrile hydratase activity"/>
    <property type="evidence" value="ECO:0007669"/>
    <property type="project" value="UniProtKB-EC"/>
</dbReference>
<dbReference type="NCBIfam" id="TIGR03888">
    <property type="entry name" value="nitrile_beta"/>
    <property type="match status" value="1"/>
</dbReference>
<dbReference type="InterPro" id="IPR049054">
    <property type="entry name" value="CN_hydtase_beta-like_N"/>
</dbReference>
<gene>
    <name evidence="8" type="primary">nthB</name>
    <name evidence="8" type="ORF">KB874_03655</name>
</gene>
<evidence type="ECO:0000256" key="3">
    <source>
        <dbReference type="ARBA" id="ARBA00023239"/>
    </source>
</evidence>
<dbReference type="InterPro" id="IPR024690">
    <property type="entry name" value="CN_hydtase_beta_dom_C"/>
</dbReference>